<dbReference type="NCBIfam" id="TIGR00976">
    <property type="entry name" value="CocE_NonD"/>
    <property type="match status" value="1"/>
</dbReference>
<keyword evidence="4" id="KW-1185">Reference proteome</keyword>
<dbReference type="SMART" id="SM00939">
    <property type="entry name" value="PepX_C"/>
    <property type="match status" value="1"/>
</dbReference>
<evidence type="ECO:0000313" key="4">
    <source>
        <dbReference type="Proteomes" id="UP000007517"/>
    </source>
</evidence>
<evidence type="ECO:0000259" key="2">
    <source>
        <dbReference type="SMART" id="SM00939"/>
    </source>
</evidence>
<dbReference type="AlphaFoldDB" id="H6RN69"/>
<dbReference type="Proteomes" id="UP000007517">
    <property type="component" value="Chromosome"/>
</dbReference>
<accession>H6RN69</accession>
<evidence type="ECO:0000256" key="1">
    <source>
        <dbReference type="ARBA" id="ARBA00022801"/>
    </source>
</evidence>
<dbReference type="Pfam" id="PF02129">
    <property type="entry name" value="Peptidase_S15"/>
    <property type="match status" value="1"/>
</dbReference>
<dbReference type="InterPro" id="IPR029058">
    <property type="entry name" value="AB_hydrolase_fold"/>
</dbReference>
<dbReference type="InterPro" id="IPR005674">
    <property type="entry name" value="CocE/Ser_esterase"/>
</dbReference>
<dbReference type="SUPFAM" id="SSF53474">
    <property type="entry name" value="alpha/beta-Hydrolases"/>
    <property type="match status" value="1"/>
</dbReference>
<dbReference type="HOGENOM" id="CLU_015590_5_1_11"/>
<dbReference type="Gene3D" id="3.40.50.1820">
    <property type="entry name" value="alpha/beta hydrolase"/>
    <property type="match status" value="1"/>
</dbReference>
<dbReference type="GO" id="GO:0008239">
    <property type="term" value="F:dipeptidyl-peptidase activity"/>
    <property type="evidence" value="ECO:0007669"/>
    <property type="project" value="InterPro"/>
</dbReference>
<dbReference type="Gene3D" id="1.10.3020.10">
    <property type="entry name" value="alpha-amino acid ester hydrolase ( Helical cap domain)"/>
    <property type="match status" value="1"/>
</dbReference>
<dbReference type="EMBL" id="FO117623">
    <property type="protein sequence ID" value="CCG02617.1"/>
    <property type="molecule type" value="Genomic_DNA"/>
</dbReference>
<reference evidence="3 4" key="1">
    <citation type="journal article" date="2012" name="J. Bacteriol.">
        <title>Genome Sequence of Blastococcus saxobsidens DD2, a Stone-Inhabiting Bacterium.</title>
        <authorList>
            <person name="Chouaia B."/>
            <person name="Crotti E."/>
            <person name="Brusetti L."/>
            <person name="Daffonchio D."/>
            <person name="Essoussi I."/>
            <person name="Nouioui I."/>
            <person name="Sbissi I."/>
            <person name="Ghodhbane-Gtari F."/>
            <person name="Gtari M."/>
            <person name="Vacherie B."/>
            <person name="Barbe V."/>
            <person name="Medigue C."/>
            <person name="Gury J."/>
            <person name="Pujic P."/>
            <person name="Normand P."/>
        </authorList>
    </citation>
    <scope>NUCLEOTIDE SEQUENCE [LARGE SCALE GENOMIC DNA]</scope>
    <source>
        <strain evidence="3 4">DD2</strain>
    </source>
</reference>
<gene>
    <name evidence="3" type="ordered locus">BLASA_1696</name>
</gene>
<dbReference type="PANTHER" id="PTHR43056:SF10">
    <property type="entry name" value="COCE_NOND FAMILY, PUTATIVE (AFU_ORTHOLOGUE AFUA_7G00600)-RELATED"/>
    <property type="match status" value="1"/>
</dbReference>
<dbReference type="InterPro" id="IPR008979">
    <property type="entry name" value="Galactose-bd-like_sf"/>
</dbReference>
<dbReference type="PANTHER" id="PTHR43056">
    <property type="entry name" value="PEPTIDASE S9 PROLYL OLIGOPEPTIDASE"/>
    <property type="match status" value="1"/>
</dbReference>
<dbReference type="InterPro" id="IPR050585">
    <property type="entry name" value="Xaa-Pro_dipeptidyl-ppase/CocE"/>
</dbReference>
<feature type="domain" description="Xaa-Pro dipeptidyl-peptidase C-terminal" evidence="2">
    <location>
        <begin position="307"/>
        <end position="558"/>
    </location>
</feature>
<dbReference type="SUPFAM" id="SSF49785">
    <property type="entry name" value="Galactose-binding domain-like"/>
    <property type="match status" value="1"/>
</dbReference>
<proteinExistence type="predicted"/>
<protein>
    <submittedName>
        <fullName evidence="3">Putative peptidase</fullName>
    </submittedName>
</protein>
<name>H6RN69_BLASD</name>
<evidence type="ECO:0000313" key="3">
    <source>
        <dbReference type="EMBL" id="CCG02617.1"/>
    </source>
</evidence>
<reference evidence="4" key="2">
    <citation type="submission" date="2012-02" db="EMBL/GenBank/DDBJ databases">
        <title>Complete genome sequence of Blastococcus saxobsidens strain DD2.</title>
        <authorList>
            <person name="Genoscope."/>
        </authorList>
    </citation>
    <scope>NUCLEOTIDE SEQUENCE [LARGE SCALE GENOMIC DNA]</scope>
    <source>
        <strain evidence="4">DD2</strain>
    </source>
</reference>
<dbReference type="STRING" id="1146883.BLASA_1696"/>
<sequence>MLRSDVYRPVTDEEVPVLLTRHPYGKNAHTMDKPYFDHIRVAAQGYIVVIQDVRGRYASDGEFRSEFQEADDGYDAVEWAAQLPGSSGVVGMFGRSYHALTQWAAARNRPAALRTIAPGFSPGDSMLTGFMNRGGAHEFGSRVYWSHRHALDTIRRLAGGEDNDRFAKLLDEYEAHDSEVTSGRIFLRRPLNRFQEAPPLTVSACRSFGLPVDDRGYEAVETRGIYGDLDVTAFLVAGWYDIFLGSTLSQYEGMRAAALERGSEPPHLLVGPWTHIDGTGRFRQEDYGVHSGTTMLGVDADLMGQHLRWFDAHLKGVTAPLESVSPVRLFVMGTNRWVGFEAFPPPDSTTESWYLQPDGTLAPTEPASSEPSEYVYDPEVPVPTVGGASLLTGSYPAGPADQSVLDGRADILRFESAELTEPLTLVGRLEARVFAETSAVDTDFVARLVDVHPDGRKILVADGIVRASARETFRPGGEVVRTAPTPVEPGRVSEYVIDLWATARTFLPGHRLRVEVTSSSFPRWDPNLNTGRDPYVDAESQPARQRIHHEPGAASRVLLPVLPDLPQQ</sequence>
<dbReference type="InterPro" id="IPR000383">
    <property type="entry name" value="Xaa-Pro-like_dom"/>
</dbReference>
<dbReference type="eggNOG" id="COG2936">
    <property type="taxonomic scope" value="Bacteria"/>
</dbReference>
<dbReference type="Pfam" id="PF08530">
    <property type="entry name" value="PepX_C"/>
    <property type="match status" value="1"/>
</dbReference>
<dbReference type="KEGG" id="bsd:BLASA_1696"/>
<dbReference type="Gene3D" id="2.60.120.260">
    <property type="entry name" value="Galactose-binding domain-like"/>
    <property type="match status" value="1"/>
</dbReference>
<keyword evidence="1" id="KW-0378">Hydrolase</keyword>
<organism evidence="3 4">
    <name type="scientific">Blastococcus saxobsidens (strain DD2)</name>
    <dbReference type="NCBI Taxonomy" id="1146883"/>
    <lineage>
        <taxon>Bacteria</taxon>
        <taxon>Bacillati</taxon>
        <taxon>Actinomycetota</taxon>
        <taxon>Actinomycetes</taxon>
        <taxon>Geodermatophilales</taxon>
        <taxon>Geodermatophilaceae</taxon>
        <taxon>Blastococcus</taxon>
    </lineage>
</organism>
<dbReference type="InterPro" id="IPR013736">
    <property type="entry name" value="Xaa-Pro_dipept_C"/>
</dbReference>